<feature type="region of interest" description="Disordered" evidence="1">
    <location>
        <begin position="435"/>
        <end position="460"/>
    </location>
</feature>
<keyword evidence="2" id="KW-0472">Membrane</keyword>
<keyword evidence="4" id="KW-1185">Reference proteome</keyword>
<reference evidence="3" key="1">
    <citation type="submission" date="2020-10" db="EMBL/GenBank/DDBJ databases">
        <title>Unveiling of a novel bifunctional photoreceptor, Dualchrome1, isolated from a cosmopolitan green alga.</title>
        <authorList>
            <person name="Suzuki S."/>
            <person name="Kawachi M."/>
        </authorList>
    </citation>
    <scope>NUCLEOTIDE SEQUENCE</scope>
    <source>
        <strain evidence="3">NIES 2893</strain>
    </source>
</reference>
<comment type="caution">
    <text evidence="3">The sequence shown here is derived from an EMBL/GenBank/DDBJ whole genome shotgun (WGS) entry which is preliminary data.</text>
</comment>
<sequence length="511" mass="56275">MFSSWTHGVSRRGSLLLSHHNNQSGHESPSLSQRILPVLVSWSQAIGSTLAAVILAVGALYAVVHAMQGRARRIDVAQAHVTSIHQLDVDAAARMVRQRPSDVNVVSATEKPFYDHNKVTGQENILRRHAPNAKLRGTAVDVELAPPPINVLAPPPLETAAYLKFENRLGEEVLVKPDGNRKKGALVAQRGNGWERTRRVSENSKHTWNNPKIPNVYQNGFIVCTPKMAKKGMCLQSPPPPPEPPFGETVDGFIVCGPDKIKNADCVAPSPPPTFPNFPTPPKPPAPLPPPLPAYPPAPDATSLKLTENKARWEARKRMEDVKAEESRREVDEKHLETRDDVRLRKEMREHHAQNQVLVQGAAEAQREAALLQARAAMAQMKARNLTLNAEVHQAHLDQKRSKLAPSAKEFEQVWLRETPRGKEHDADVALWKSEPGSVQKQISDNMTDSYYPPSWSGKWKASTKYQDAEDGLSKAAVESTARVEGAVDQFVSEKLQKEEETAAAVAAAGA</sequence>
<feature type="compositionally biased region" description="Polar residues" evidence="1">
    <location>
        <begin position="437"/>
        <end position="449"/>
    </location>
</feature>
<keyword evidence="2" id="KW-1133">Transmembrane helix</keyword>
<feature type="transmembrane region" description="Helical" evidence="2">
    <location>
        <begin position="42"/>
        <end position="64"/>
    </location>
</feature>
<protein>
    <submittedName>
        <fullName evidence="3">Uncharacterized protein</fullName>
    </submittedName>
</protein>
<keyword evidence="2" id="KW-0812">Transmembrane</keyword>
<organism evidence="3 4">
    <name type="scientific">Pycnococcus provasolii</name>
    <dbReference type="NCBI Taxonomy" id="41880"/>
    <lineage>
        <taxon>Eukaryota</taxon>
        <taxon>Viridiplantae</taxon>
        <taxon>Chlorophyta</taxon>
        <taxon>Pseudoscourfieldiophyceae</taxon>
        <taxon>Pseudoscourfieldiales</taxon>
        <taxon>Pycnococcaceae</taxon>
        <taxon>Pycnococcus</taxon>
    </lineage>
</organism>
<dbReference type="EMBL" id="BNJQ01000018">
    <property type="protein sequence ID" value="GHP07824.1"/>
    <property type="molecule type" value="Genomic_DNA"/>
</dbReference>
<proteinExistence type="predicted"/>
<gene>
    <name evidence="3" type="ORF">PPROV_000656600</name>
</gene>
<dbReference type="AlphaFoldDB" id="A0A830HKX4"/>
<evidence type="ECO:0000313" key="3">
    <source>
        <dbReference type="EMBL" id="GHP07824.1"/>
    </source>
</evidence>
<feature type="region of interest" description="Disordered" evidence="1">
    <location>
        <begin position="271"/>
        <end position="303"/>
    </location>
</feature>
<evidence type="ECO:0000256" key="2">
    <source>
        <dbReference type="SAM" id="Phobius"/>
    </source>
</evidence>
<evidence type="ECO:0000313" key="4">
    <source>
        <dbReference type="Proteomes" id="UP000660262"/>
    </source>
</evidence>
<feature type="compositionally biased region" description="Pro residues" evidence="1">
    <location>
        <begin position="271"/>
        <end position="299"/>
    </location>
</feature>
<evidence type="ECO:0000256" key="1">
    <source>
        <dbReference type="SAM" id="MobiDB-lite"/>
    </source>
</evidence>
<accession>A0A830HKX4</accession>
<dbReference type="Proteomes" id="UP000660262">
    <property type="component" value="Unassembled WGS sequence"/>
</dbReference>
<name>A0A830HKX4_9CHLO</name>